<feature type="transmembrane region" description="Helical" evidence="4">
    <location>
        <begin position="290"/>
        <end position="308"/>
    </location>
</feature>
<accession>A0A553NND9</accession>
<evidence type="ECO:0000256" key="3">
    <source>
        <dbReference type="ARBA" id="ARBA00023136"/>
    </source>
</evidence>
<keyword evidence="1 4" id="KW-0812">Transmembrane</keyword>
<evidence type="ECO:0000313" key="5">
    <source>
        <dbReference type="EMBL" id="TRY66961.1"/>
    </source>
</evidence>
<name>A0A553NND9_TIGCA</name>
<gene>
    <name evidence="5" type="ORF">TCAL_09924</name>
</gene>
<feature type="transmembrane region" description="Helical" evidence="4">
    <location>
        <begin position="140"/>
        <end position="160"/>
    </location>
</feature>
<evidence type="ECO:0000256" key="1">
    <source>
        <dbReference type="ARBA" id="ARBA00022692"/>
    </source>
</evidence>
<dbReference type="Gene3D" id="1.20.1250.20">
    <property type="entry name" value="MFS general substrate transporter like domains"/>
    <property type="match status" value="2"/>
</dbReference>
<dbReference type="InterPro" id="IPR011701">
    <property type="entry name" value="MFS"/>
</dbReference>
<feature type="transmembrane region" description="Helical" evidence="4">
    <location>
        <begin position="402"/>
        <end position="425"/>
    </location>
</feature>
<feature type="transmembrane region" description="Helical" evidence="4">
    <location>
        <begin position="7"/>
        <end position="28"/>
    </location>
</feature>
<evidence type="ECO:0000256" key="4">
    <source>
        <dbReference type="SAM" id="Phobius"/>
    </source>
</evidence>
<feature type="transmembrane region" description="Helical" evidence="4">
    <location>
        <begin position="315"/>
        <end position="334"/>
    </location>
</feature>
<evidence type="ECO:0000256" key="2">
    <source>
        <dbReference type="ARBA" id="ARBA00022989"/>
    </source>
</evidence>
<dbReference type="AlphaFoldDB" id="A0A553NND9"/>
<dbReference type="Pfam" id="PF07690">
    <property type="entry name" value="MFS_1"/>
    <property type="match status" value="1"/>
</dbReference>
<dbReference type="SUPFAM" id="SSF103473">
    <property type="entry name" value="MFS general substrate transporter"/>
    <property type="match status" value="1"/>
</dbReference>
<dbReference type="InterPro" id="IPR036259">
    <property type="entry name" value="MFS_trans_sf"/>
</dbReference>
<feature type="transmembrane region" description="Helical" evidence="4">
    <location>
        <begin position="101"/>
        <end position="128"/>
    </location>
</feature>
<dbReference type="Proteomes" id="UP000318571">
    <property type="component" value="Chromosome 4"/>
</dbReference>
<dbReference type="OMA" id="LYPWIIS"/>
<reference evidence="5 6" key="1">
    <citation type="journal article" date="2018" name="Nat. Ecol. Evol.">
        <title>Genomic signatures of mitonuclear coevolution across populations of Tigriopus californicus.</title>
        <authorList>
            <person name="Barreto F.S."/>
            <person name="Watson E.T."/>
            <person name="Lima T.G."/>
            <person name="Willett C.S."/>
            <person name="Edmands S."/>
            <person name="Li W."/>
            <person name="Burton R.S."/>
        </authorList>
    </citation>
    <scope>NUCLEOTIDE SEQUENCE [LARGE SCALE GENOMIC DNA]</scope>
    <source>
        <strain evidence="5 6">San Diego</strain>
    </source>
</reference>
<sequence length="454" mass="49523">MEHRTRLIITAIINLNFLLTIGLVGGIIGPTLLDMKDIYGTTVDKVSFMFMMGSTGSITGSFITGFVMDKFPRYRCLLLFAYTLNTSLVTALMPFMSHLSIFFFLSFLGGFSGGSLDMGGNVFCLHVWRGLESGPYMHSIHFSFAIGAFLGPLLAVPFLGTNGDQLQEALMSFNETTMNQTDMIETDTQITIFYPLVGALALLPGLGYLYYGIQDLREQPNENQAAISSANHGNESQKAHAWKVVTLLGLVAIFFFLYVGVEVTFGTFLTTFAVESDLQLTKPQGADLTAIFWGFFALMRFLSIFAAIKLNPAVILVFSFGTCLLSSAMLSLYGDQNLRLLQLACGGMGVGTASIFATGILWLEQHVVVTNRIGALVSIAASLGPDIFPVIVGQYIVAQPMVLMHVTALTLIGCVLIFIACHFLARSYQKFQSSLTMPVSTEDDDGFETIPLNK</sequence>
<keyword evidence="3 4" id="KW-0472">Membrane</keyword>
<dbReference type="OrthoDB" id="413079at2759"/>
<feature type="transmembrane region" description="Helical" evidence="4">
    <location>
        <begin position="340"/>
        <end position="363"/>
    </location>
</feature>
<evidence type="ECO:0000313" key="6">
    <source>
        <dbReference type="Proteomes" id="UP000318571"/>
    </source>
</evidence>
<comment type="caution">
    <text evidence="5">The sequence shown here is derived from an EMBL/GenBank/DDBJ whole genome shotgun (WGS) entry which is preliminary data.</text>
</comment>
<feature type="transmembrane region" description="Helical" evidence="4">
    <location>
        <begin position="244"/>
        <end position="270"/>
    </location>
</feature>
<feature type="transmembrane region" description="Helical" evidence="4">
    <location>
        <begin position="375"/>
        <end position="396"/>
    </location>
</feature>
<dbReference type="PANTHER" id="PTHR23121:SF9">
    <property type="entry name" value="SODIUM-DEPENDENT GLUCOSE TRANSPORTER 1"/>
    <property type="match status" value="1"/>
</dbReference>
<proteinExistence type="predicted"/>
<dbReference type="PANTHER" id="PTHR23121">
    <property type="entry name" value="SODIUM-DEPENDENT GLUCOSE TRANSPORTER 1"/>
    <property type="match status" value="1"/>
</dbReference>
<dbReference type="EMBL" id="VCGU01000011">
    <property type="protein sequence ID" value="TRY66961.1"/>
    <property type="molecule type" value="Genomic_DNA"/>
</dbReference>
<dbReference type="GO" id="GO:0022857">
    <property type="term" value="F:transmembrane transporter activity"/>
    <property type="evidence" value="ECO:0007669"/>
    <property type="project" value="InterPro"/>
</dbReference>
<feature type="transmembrane region" description="Helical" evidence="4">
    <location>
        <begin position="192"/>
        <end position="211"/>
    </location>
</feature>
<feature type="transmembrane region" description="Helical" evidence="4">
    <location>
        <begin position="74"/>
        <end position="95"/>
    </location>
</feature>
<evidence type="ECO:0008006" key="7">
    <source>
        <dbReference type="Google" id="ProtNLM"/>
    </source>
</evidence>
<protein>
    <recommendedName>
        <fullName evidence="7">Major facilitator superfamily (MFS) profile domain-containing protein</fullName>
    </recommendedName>
</protein>
<keyword evidence="6" id="KW-1185">Reference proteome</keyword>
<feature type="transmembrane region" description="Helical" evidence="4">
    <location>
        <begin position="48"/>
        <end position="67"/>
    </location>
</feature>
<keyword evidence="2 4" id="KW-1133">Transmembrane helix</keyword>
<organism evidence="5 6">
    <name type="scientific">Tigriopus californicus</name>
    <name type="common">Marine copepod</name>
    <dbReference type="NCBI Taxonomy" id="6832"/>
    <lineage>
        <taxon>Eukaryota</taxon>
        <taxon>Metazoa</taxon>
        <taxon>Ecdysozoa</taxon>
        <taxon>Arthropoda</taxon>
        <taxon>Crustacea</taxon>
        <taxon>Multicrustacea</taxon>
        <taxon>Hexanauplia</taxon>
        <taxon>Copepoda</taxon>
        <taxon>Harpacticoida</taxon>
        <taxon>Harpacticidae</taxon>
        <taxon>Tigriopus</taxon>
    </lineage>
</organism>